<dbReference type="InterPro" id="IPR050205">
    <property type="entry name" value="CDPK_Ser/Thr_kinases"/>
</dbReference>
<protein>
    <recommendedName>
        <fullName evidence="13">Calcium-dependent protein kinase</fullName>
    </recommendedName>
</protein>
<dbReference type="RefSeq" id="XP_002953259.1">
    <property type="nucleotide sequence ID" value="XM_002953213.1"/>
</dbReference>
<evidence type="ECO:0000256" key="6">
    <source>
        <dbReference type="ARBA" id="ARBA00022840"/>
    </source>
</evidence>
<dbReference type="InterPro" id="IPR011009">
    <property type="entry name" value="Kinase-like_dom_sf"/>
</dbReference>
<dbReference type="PROSITE" id="PS00108">
    <property type="entry name" value="PROTEIN_KINASE_ST"/>
    <property type="match status" value="1"/>
</dbReference>
<feature type="domain" description="EF-hand" evidence="10">
    <location>
        <begin position="359"/>
        <end position="394"/>
    </location>
</feature>
<evidence type="ECO:0000256" key="2">
    <source>
        <dbReference type="ARBA" id="ARBA00022679"/>
    </source>
</evidence>
<proteinExistence type="inferred from homology"/>
<dbReference type="GO" id="GO:0004674">
    <property type="term" value="F:protein serine/threonine kinase activity"/>
    <property type="evidence" value="ECO:0007669"/>
    <property type="project" value="UniProtKB-KW"/>
</dbReference>
<dbReference type="InterPro" id="IPR000719">
    <property type="entry name" value="Prot_kinase_dom"/>
</dbReference>
<dbReference type="SUPFAM" id="SSF56112">
    <property type="entry name" value="Protein kinase-like (PK-like)"/>
    <property type="match status" value="1"/>
</dbReference>
<evidence type="ECO:0000256" key="1">
    <source>
        <dbReference type="ARBA" id="ARBA00022527"/>
    </source>
</evidence>
<evidence type="ECO:0000259" key="9">
    <source>
        <dbReference type="PROSITE" id="PS50011"/>
    </source>
</evidence>
<keyword evidence="1 8" id="KW-0723">Serine/threonine-protein kinase</keyword>
<dbReference type="FunFam" id="3.30.200.20:FF:000042">
    <property type="entry name" value="Aurora kinase A"/>
    <property type="match status" value="1"/>
</dbReference>
<evidence type="ECO:0000256" key="4">
    <source>
        <dbReference type="ARBA" id="ARBA00022777"/>
    </source>
</evidence>
<name>D8U3Q0_VOLCA</name>
<dbReference type="PANTHER" id="PTHR24349">
    <property type="entry name" value="SERINE/THREONINE-PROTEIN KINASE"/>
    <property type="match status" value="1"/>
</dbReference>
<comment type="similarity">
    <text evidence="8">Belongs to the protein kinase superfamily.</text>
</comment>
<dbReference type="STRING" id="3068.D8U3Q0"/>
<keyword evidence="6 7" id="KW-0067">ATP-binding</keyword>
<dbReference type="GO" id="GO:0005509">
    <property type="term" value="F:calcium ion binding"/>
    <property type="evidence" value="ECO:0007669"/>
    <property type="project" value="InterPro"/>
</dbReference>
<organism evidence="12">
    <name type="scientific">Volvox carteri f. nagariensis</name>
    <dbReference type="NCBI Taxonomy" id="3068"/>
    <lineage>
        <taxon>Eukaryota</taxon>
        <taxon>Viridiplantae</taxon>
        <taxon>Chlorophyta</taxon>
        <taxon>core chlorophytes</taxon>
        <taxon>Chlorophyceae</taxon>
        <taxon>CS clade</taxon>
        <taxon>Chlamydomonadales</taxon>
        <taxon>Volvocaceae</taxon>
        <taxon>Volvox</taxon>
    </lineage>
</organism>
<dbReference type="SUPFAM" id="SSF47473">
    <property type="entry name" value="EF-hand"/>
    <property type="match status" value="1"/>
</dbReference>
<dbReference type="InterPro" id="IPR017441">
    <property type="entry name" value="Protein_kinase_ATP_BS"/>
</dbReference>
<accession>D8U3Q0</accession>
<dbReference type="PROSITE" id="PS50222">
    <property type="entry name" value="EF_HAND_2"/>
    <property type="match status" value="1"/>
</dbReference>
<dbReference type="InterPro" id="IPR011992">
    <property type="entry name" value="EF-hand-dom_pair"/>
</dbReference>
<dbReference type="GO" id="GO:0005524">
    <property type="term" value="F:ATP binding"/>
    <property type="evidence" value="ECO:0007669"/>
    <property type="project" value="UniProtKB-UniRule"/>
</dbReference>
<dbReference type="FunFam" id="1.10.510.10:FF:000178">
    <property type="entry name" value="Calcium-dependent protein kinase 5"/>
    <property type="match status" value="1"/>
</dbReference>
<keyword evidence="2" id="KW-0808">Transferase</keyword>
<dbReference type="EMBL" id="GL378356">
    <property type="protein sequence ID" value="EFJ45569.1"/>
    <property type="molecule type" value="Genomic_DNA"/>
</dbReference>
<dbReference type="InterPro" id="IPR008271">
    <property type="entry name" value="Ser/Thr_kinase_AS"/>
</dbReference>
<dbReference type="Gene3D" id="1.10.510.10">
    <property type="entry name" value="Transferase(Phosphotransferase) domain 1"/>
    <property type="match status" value="1"/>
</dbReference>
<dbReference type="Pfam" id="PF00069">
    <property type="entry name" value="Pkinase"/>
    <property type="match status" value="1"/>
</dbReference>
<keyword evidence="12" id="KW-1185">Reference proteome</keyword>
<evidence type="ECO:0000256" key="3">
    <source>
        <dbReference type="ARBA" id="ARBA00022741"/>
    </source>
</evidence>
<dbReference type="OrthoDB" id="40902at2759"/>
<evidence type="ECO:0000259" key="10">
    <source>
        <dbReference type="PROSITE" id="PS50222"/>
    </source>
</evidence>
<keyword evidence="3 7" id="KW-0547">Nucleotide-binding</keyword>
<dbReference type="CDD" id="cd05117">
    <property type="entry name" value="STKc_CAMK"/>
    <property type="match status" value="1"/>
</dbReference>
<dbReference type="InterPro" id="IPR018247">
    <property type="entry name" value="EF_Hand_1_Ca_BS"/>
</dbReference>
<dbReference type="PROSITE" id="PS00018">
    <property type="entry name" value="EF_HAND_1"/>
    <property type="match status" value="1"/>
</dbReference>
<feature type="domain" description="Protein kinase" evidence="9">
    <location>
        <begin position="57"/>
        <end position="316"/>
    </location>
</feature>
<dbReference type="GeneID" id="9622266"/>
<feature type="binding site" evidence="7">
    <location>
        <position position="86"/>
    </location>
    <ligand>
        <name>ATP</name>
        <dbReference type="ChEBI" id="CHEBI:30616"/>
    </ligand>
</feature>
<evidence type="ECO:0008006" key="13">
    <source>
        <dbReference type="Google" id="ProtNLM"/>
    </source>
</evidence>
<dbReference type="InParanoid" id="D8U3Q0"/>
<evidence type="ECO:0000256" key="7">
    <source>
        <dbReference type="PROSITE-ProRule" id="PRU10141"/>
    </source>
</evidence>
<dbReference type="AlphaFoldDB" id="D8U3Q0"/>
<reference evidence="11 12" key="1">
    <citation type="journal article" date="2010" name="Science">
        <title>Genomic analysis of organismal complexity in the multicellular green alga Volvox carteri.</title>
        <authorList>
            <person name="Prochnik S.E."/>
            <person name="Umen J."/>
            <person name="Nedelcu A.M."/>
            <person name="Hallmann A."/>
            <person name="Miller S.M."/>
            <person name="Nishii I."/>
            <person name="Ferris P."/>
            <person name="Kuo A."/>
            <person name="Mitros T."/>
            <person name="Fritz-Laylin L.K."/>
            <person name="Hellsten U."/>
            <person name="Chapman J."/>
            <person name="Simakov O."/>
            <person name="Rensing S.A."/>
            <person name="Terry A."/>
            <person name="Pangilinan J."/>
            <person name="Kapitonov V."/>
            <person name="Jurka J."/>
            <person name="Salamov A."/>
            <person name="Shapiro H."/>
            <person name="Schmutz J."/>
            <person name="Grimwood J."/>
            <person name="Lindquist E."/>
            <person name="Lucas S."/>
            <person name="Grigoriev I.V."/>
            <person name="Schmitt R."/>
            <person name="Kirk D."/>
            <person name="Rokhsar D.S."/>
        </authorList>
    </citation>
    <scope>NUCLEOTIDE SEQUENCE [LARGE SCALE GENOMIC DNA]</scope>
    <source>
        <strain evidence="12">f. Nagariensis / Eve</strain>
    </source>
</reference>
<evidence type="ECO:0000313" key="12">
    <source>
        <dbReference type="Proteomes" id="UP000001058"/>
    </source>
</evidence>
<dbReference type="InterPro" id="IPR002048">
    <property type="entry name" value="EF_hand_dom"/>
</dbReference>
<evidence type="ECO:0000313" key="11">
    <source>
        <dbReference type="EMBL" id="EFJ45569.1"/>
    </source>
</evidence>
<keyword evidence="4" id="KW-0418">Kinase</keyword>
<dbReference type="Proteomes" id="UP000001058">
    <property type="component" value="Unassembled WGS sequence"/>
</dbReference>
<keyword evidence="5" id="KW-0106">Calcium</keyword>
<dbReference type="Gene3D" id="3.30.200.20">
    <property type="entry name" value="Phosphorylase Kinase, domain 1"/>
    <property type="match status" value="1"/>
</dbReference>
<sequence length="468" mass="51684">MGCGASFLAGGRSHVDGREYSTSIANLGVALSLSSKTASVGELKVFHREFKDIKNFYSFGKLIGKGQFGSVRVVTDKSSGAKLACKSISKRRLHCQGAGPEDVLREVQIMYHVAGHPNIVTIKDVYEDSCYVHLVQELCTGGELFDSIIARGHYSERDAAAAFRSIASVVAHCHNMGVMHRDIKPENFLLSNRSADATIKATDFGISVFFSEGQVFRDVVGSAFYVAPEVLRKRYDKRADVWSLGVLLYIMLCGLPPFFAETEREIFSAILSREVLFEGEPWSHVSEGAKDVIRKMLERNPALRATASEVLEHEWVREDGTADASPIDNEVLRRLQNFGALNKLQQEALKVIATNLPEPEVMGLRALFREMDSDGSGNITVQELRQVRGVFGNGGEGELPKGIPEGGGGGDEPYEREFLAATMNQKDKLERQENLYRAFRFFDAGQLRQKVLLLCRDTAKHDSAQPGG</sequence>
<gene>
    <name evidence="11" type="ORF">VOLCADRAFT_82146</name>
</gene>
<dbReference type="PROSITE" id="PS00107">
    <property type="entry name" value="PROTEIN_KINASE_ATP"/>
    <property type="match status" value="1"/>
</dbReference>
<dbReference type="PROSITE" id="PS50011">
    <property type="entry name" value="PROTEIN_KINASE_DOM"/>
    <property type="match status" value="1"/>
</dbReference>
<dbReference type="SMART" id="SM00220">
    <property type="entry name" value="S_TKc"/>
    <property type="match status" value="1"/>
</dbReference>
<dbReference type="KEGG" id="vcn:VOLCADRAFT_82146"/>
<evidence type="ECO:0000256" key="5">
    <source>
        <dbReference type="ARBA" id="ARBA00022837"/>
    </source>
</evidence>
<dbReference type="Gene3D" id="1.10.238.10">
    <property type="entry name" value="EF-hand"/>
    <property type="match status" value="2"/>
</dbReference>
<evidence type="ECO:0000256" key="8">
    <source>
        <dbReference type="RuleBase" id="RU000304"/>
    </source>
</evidence>
<dbReference type="eggNOG" id="KOG0032">
    <property type="taxonomic scope" value="Eukaryota"/>
</dbReference>